<gene>
    <name evidence="1" type="ORF">D779_0947</name>
</gene>
<evidence type="ECO:0000313" key="1">
    <source>
        <dbReference type="EMBL" id="EXJ15865.1"/>
    </source>
</evidence>
<evidence type="ECO:0000313" key="2">
    <source>
        <dbReference type="Proteomes" id="UP000019460"/>
    </source>
</evidence>
<proteinExistence type="predicted"/>
<dbReference type="AlphaFoldDB" id="W9VZT4"/>
<reference evidence="1 2" key="1">
    <citation type="submission" date="2012-11" db="EMBL/GenBank/DDBJ databases">
        <title>Genome assembly of Thiorhodococcus sp. AK35.</title>
        <authorList>
            <person name="Nupur N."/>
            <person name="Khatri I."/>
            <person name="Subramanian S."/>
            <person name="Pinnaka A."/>
        </authorList>
    </citation>
    <scope>NUCLEOTIDE SEQUENCE [LARGE SCALE GENOMIC DNA]</scope>
    <source>
        <strain evidence="1 2">AK35</strain>
    </source>
</reference>
<protein>
    <submittedName>
        <fullName evidence="1">Uncharacterized protein</fullName>
    </submittedName>
</protein>
<dbReference type="EMBL" id="AONC01000020">
    <property type="protein sequence ID" value="EXJ15865.1"/>
    <property type="molecule type" value="Genomic_DNA"/>
</dbReference>
<accession>W9VZT4</accession>
<dbReference type="RefSeq" id="WP_043751506.1">
    <property type="nucleotide sequence ID" value="NZ_AONC01000020.1"/>
</dbReference>
<comment type="caution">
    <text evidence="1">The sequence shown here is derived from an EMBL/GenBank/DDBJ whole genome shotgun (WGS) entry which is preliminary data.</text>
</comment>
<keyword evidence="2" id="KW-1185">Reference proteome</keyword>
<dbReference type="STRING" id="1249627.D779_0947"/>
<dbReference type="OrthoDB" id="5786974at2"/>
<name>W9VZT4_9GAMM</name>
<dbReference type="Proteomes" id="UP000019460">
    <property type="component" value="Unassembled WGS sequence"/>
</dbReference>
<sequence length="102" mass="11119">MRLDDITTGMLLAKDVCDPNGNPLIRAGTIVTGRHIRALKSWGIGEIAIQSDAPPPAMAPRDPAELAELKAMLDVQFSLSNPEHPAMRALYDICLERALSQR</sequence>
<organism evidence="1 2">
    <name type="scientific">Imhoffiella purpurea</name>
    <dbReference type="NCBI Taxonomy" id="1249627"/>
    <lineage>
        <taxon>Bacteria</taxon>
        <taxon>Pseudomonadati</taxon>
        <taxon>Pseudomonadota</taxon>
        <taxon>Gammaproteobacteria</taxon>
        <taxon>Chromatiales</taxon>
        <taxon>Chromatiaceae</taxon>
        <taxon>Imhoffiella</taxon>
    </lineage>
</organism>